<keyword evidence="2" id="KW-1185">Reference proteome</keyword>
<dbReference type="EMBL" id="JABWDY010008175">
    <property type="protein sequence ID" value="KAF5202393.1"/>
    <property type="molecule type" value="Genomic_DNA"/>
</dbReference>
<organism evidence="1 2">
    <name type="scientific">Thalictrum thalictroides</name>
    <name type="common">Rue-anemone</name>
    <name type="synonym">Anemone thalictroides</name>
    <dbReference type="NCBI Taxonomy" id="46969"/>
    <lineage>
        <taxon>Eukaryota</taxon>
        <taxon>Viridiplantae</taxon>
        <taxon>Streptophyta</taxon>
        <taxon>Embryophyta</taxon>
        <taxon>Tracheophyta</taxon>
        <taxon>Spermatophyta</taxon>
        <taxon>Magnoliopsida</taxon>
        <taxon>Ranunculales</taxon>
        <taxon>Ranunculaceae</taxon>
        <taxon>Thalictroideae</taxon>
        <taxon>Thalictrum</taxon>
    </lineage>
</organism>
<sequence length="85" mass="9256">MTVGETLTATLPGQWYVHGGLGSTGGSTRTAAAQRRNTYTVLSRGALGRWRMTVNCRERLCESPYYGVTVRRSVSGQCADVNEKT</sequence>
<comment type="caution">
    <text evidence="1">The sequence shown here is derived from an EMBL/GenBank/DDBJ whole genome shotgun (WGS) entry which is preliminary data.</text>
</comment>
<dbReference type="AlphaFoldDB" id="A0A7J6WZ95"/>
<accession>A0A7J6WZ95</accession>
<proteinExistence type="predicted"/>
<gene>
    <name evidence="1" type="ORF">FRX31_008020</name>
</gene>
<name>A0A7J6WZ95_THATH</name>
<protein>
    <submittedName>
        <fullName evidence="1">Uncharacterized protein</fullName>
    </submittedName>
</protein>
<evidence type="ECO:0000313" key="1">
    <source>
        <dbReference type="EMBL" id="KAF5202393.1"/>
    </source>
</evidence>
<dbReference type="Proteomes" id="UP000554482">
    <property type="component" value="Unassembled WGS sequence"/>
</dbReference>
<reference evidence="1 2" key="1">
    <citation type="submission" date="2020-06" db="EMBL/GenBank/DDBJ databases">
        <title>Transcriptomic and genomic resources for Thalictrum thalictroides and T. hernandezii: Facilitating candidate gene discovery in an emerging model plant lineage.</title>
        <authorList>
            <person name="Arias T."/>
            <person name="Riano-Pachon D.M."/>
            <person name="Di Stilio V.S."/>
        </authorList>
    </citation>
    <scope>NUCLEOTIDE SEQUENCE [LARGE SCALE GENOMIC DNA]</scope>
    <source>
        <strain evidence="2">cv. WT478/WT964</strain>
        <tissue evidence="1">Leaves</tissue>
    </source>
</reference>
<evidence type="ECO:0000313" key="2">
    <source>
        <dbReference type="Proteomes" id="UP000554482"/>
    </source>
</evidence>